<organism evidence="1 2">
    <name type="scientific">Reticulomyxa filosa</name>
    <dbReference type="NCBI Taxonomy" id="46433"/>
    <lineage>
        <taxon>Eukaryota</taxon>
        <taxon>Sar</taxon>
        <taxon>Rhizaria</taxon>
        <taxon>Retaria</taxon>
        <taxon>Foraminifera</taxon>
        <taxon>Monothalamids</taxon>
        <taxon>Reticulomyxidae</taxon>
        <taxon>Reticulomyxa</taxon>
    </lineage>
</organism>
<evidence type="ECO:0000313" key="1">
    <source>
        <dbReference type="EMBL" id="ETO15168.1"/>
    </source>
</evidence>
<sequence>IKSLHKLVLAFLFEQQTLHKSKLTRLFLKDDLFVYYSLSYPKRKYTKVKFLANTLERSKNIHLVCEINQESIFRDPNTLKENSSKLDIRVLFWTNDKRIC</sequence>
<keyword evidence="2" id="KW-1185">Reference proteome</keyword>
<comment type="caution">
    <text evidence="1">The sequence shown here is derived from an EMBL/GenBank/DDBJ whole genome shotgun (WGS) entry which is preliminary data.</text>
</comment>
<dbReference type="Proteomes" id="UP000023152">
    <property type="component" value="Unassembled WGS sequence"/>
</dbReference>
<dbReference type="AlphaFoldDB" id="X6MMC6"/>
<reference evidence="1 2" key="1">
    <citation type="journal article" date="2013" name="Curr. Biol.">
        <title>The Genome of the Foraminiferan Reticulomyxa filosa.</title>
        <authorList>
            <person name="Glockner G."/>
            <person name="Hulsmann N."/>
            <person name="Schleicher M."/>
            <person name="Noegel A.A."/>
            <person name="Eichinger L."/>
            <person name="Gallinger C."/>
            <person name="Pawlowski J."/>
            <person name="Sierra R."/>
            <person name="Euteneuer U."/>
            <person name="Pillet L."/>
            <person name="Moustafa A."/>
            <person name="Platzer M."/>
            <person name="Groth M."/>
            <person name="Szafranski K."/>
            <person name="Schliwa M."/>
        </authorList>
    </citation>
    <scope>NUCLEOTIDE SEQUENCE [LARGE SCALE GENOMIC DNA]</scope>
</reference>
<gene>
    <name evidence="1" type="ORF">RFI_22196</name>
</gene>
<name>X6MMC6_RETFI</name>
<feature type="non-terminal residue" evidence="1">
    <location>
        <position position="1"/>
    </location>
</feature>
<evidence type="ECO:0000313" key="2">
    <source>
        <dbReference type="Proteomes" id="UP000023152"/>
    </source>
</evidence>
<accession>X6MMC6</accession>
<dbReference type="EMBL" id="ASPP01019412">
    <property type="protein sequence ID" value="ETO15168.1"/>
    <property type="molecule type" value="Genomic_DNA"/>
</dbReference>
<proteinExistence type="predicted"/>
<protein>
    <submittedName>
        <fullName evidence="1">Uncharacterized protein</fullName>
    </submittedName>
</protein>